<sequence length="260" mass="26966">MRWLSTPEVALRYEVSGRGETTILLLHEMGGSLESWDLLVPLLTPRFRVLRHDQRGAGLSEKPAGPLSMAAAGRDAVALLDALGIDTPVVAVGMAVGGALALHLAAAHPARLRAVVATSPATGVPEAARAAVEARAALLEREGTRAIVDAGLALSWPEALRGDAARFAECRAQRLGADAAGLAATMRMLAGLDMTAELPRIACPSLILAARHDLTRPPDRVAPVAAAIPGAVFKVVESGHFMAIQTPELLAAEILGFVAG</sequence>
<name>A0ABX1DZ95_9PROT</name>
<evidence type="ECO:0000313" key="3">
    <source>
        <dbReference type="EMBL" id="NKC30230.1"/>
    </source>
</evidence>
<dbReference type="Pfam" id="PF00561">
    <property type="entry name" value="Abhydrolase_1"/>
    <property type="match status" value="1"/>
</dbReference>
<dbReference type="PANTHER" id="PTHR43798:SF31">
    <property type="entry name" value="AB HYDROLASE SUPERFAMILY PROTEIN YCLE"/>
    <property type="match status" value="1"/>
</dbReference>
<gene>
    <name evidence="3" type="ORF">HEQ75_05110</name>
</gene>
<evidence type="ECO:0000313" key="4">
    <source>
        <dbReference type="Proteomes" id="UP000787635"/>
    </source>
</evidence>
<dbReference type="PANTHER" id="PTHR43798">
    <property type="entry name" value="MONOACYLGLYCEROL LIPASE"/>
    <property type="match status" value="1"/>
</dbReference>
<proteinExistence type="predicted"/>
<dbReference type="RefSeq" id="WP_168027847.1">
    <property type="nucleotide sequence ID" value="NZ_JAAVNE010000005.1"/>
</dbReference>
<dbReference type="EMBL" id="JAAVNE010000005">
    <property type="protein sequence ID" value="NKC30230.1"/>
    <property type="molecule type" value="Genomic_DNA"/>
</dbReference>
<dbReference type="InterPro" id="IPR050266">
    <property type="entry name" value="AB_hydrolase_sf"/>
</dbReference>
<dbReference type="Proteomes" id="UP000787635">
    <property type="component" value="Unassembled WGS sequence"/>
</dbReference>
<organism evidence="3 4">
    <name type="scientific">Falsiroseomonas selenitidurans</name>
    <dbReference type="NCBI Taxonomy" id="2716335"/>
    <lineage>
        <taxon>Bacteria</taxon>
        <taxon>Pseudomonadati</taxon>
        <taxon>Pseudomonadota</taxon>
        <taxon>Alphaproteobacteria</taxon>
        <taxon>Acetobacterales</taxon>
        <taxon>Roseomonadaceae</taxon>
        <taxon>Falsiroseomonas</taxon>
    </lineage>
</organism>
<reference evidence="3 4" key="1">
    <citation type="submission" date="2020-03" db="EMBL/GenBank/DDBJ databases">
        <title>Roseomonas selenitidurans sp. nov. isolated from urban soil.</title>
        <authorList>
            <person name="Liu H."/>
        </authorList>
    </citation>
    <scope>NUCLEOTIDE SEQUENCE [LARGE SCALE GENOMIC DNA]</scope>
    <source>
        <strain evidence="3 4">BU-1</strain>
    </source>
</reference>
<keyword evidence="4" id="KW-1185">Reference proteome</keyword>
<accession>A0ABX1DZ95</accession>
<dbReference type="PRINTS" id="PR00111">
    <property type="entry name" value="ABHYDROLASE"/>
</dbReference>
<protein>
    <submittedName>
        <fullName evidence="3">Alpha/beta fold hydrolase</fullName>
    </submittedName>
</protein>
<feature type="domain" description="AB hydrolase-1" evidence="2">
    <location>
        <begin position="22"/>
        <end position="244"/>
    </location>
</feature>
<dbReference type="GO" id="GO:0016787">
    <property type="term" value="F:hydrolase activity"/>
    <property type="evidence" value="ECO:0007669"/>
    <property type="project" value="UniProtKB-KW"/>
</dbReference>
<evidence type="ECO:0000259" key="2">
    <source>
        <dbReference type="Pfam" id="PF00561"/>
    </source>
</evidence>
<dbReference type="SUPFAM" id="SSF53474">
    <property type="entry name" value="alpha/beta-Hydrolases"/>
    <property type="match status" value="1"/>
</dbReference>
<evidence type="ECO:0000256" key="1">
    <source>
        <dbReference type="ARBA" id="ARBA00022801"/>
    </source>
</evidence>
<keyword evidence="1 3" id="KW-0378">Hydrolase</keyword>
<dbReference type="InterPro" id="IPR000073">
    <property type="entry name" value="AB_hydrolase_1"/>
</dbReference>
<dbReference type="InterPro" id="IPR029058">
    <property type="entry name" value="AB_hydrolase_fold"/>
</dbReference>
<dbReference type="Gene3D" id="3.40.50.1820">
    <property type="entry name" value="alpha/beta hydrolase"/>
    <property type="match status" value="1"/>
</dbReference>
<comment type="caution">
    <text evidence="3">The sequence shown here is derived from an EMBL/GenBank/DDBJ whole genome shotgun (WGS) entry which is preliminary data.</text>
</comment>